<feature type="transmembrane region" description="Helical" evidence="1">
    <location>
        <begin position="85"/>
        <end position="105"/>
    </location>
</feature>
<feature type="transmembrane region" description="Helical" evidence="1">
    <location>
        <begin position="27"/>
        <end position="45"/>
    </location>
</feature>
<dbReference type="Proteomes" id="UP000228906">
    <property type="component" value="Unassembled WGS sequence"/>
</dbReference>
<dbReference type="EMBL" id="PFAV01000028">
    <property type="protein sequence ID" value="PIR91579.1"/>
    <property type="molecule type" value="Genomic_DNA"/>
</dbReference>
<gene>
    <name evidence="2" type="ORF">COU03_01615</name>
</gene>
<dbReference type="AlphaFoldDB" id="A0A2H0UZF1"/>
<evidence type="ECO:0000313" key="3">
    <source>
        <dbReference type="Proteomes" id="UP000228906"/>
    </source>
</evidence>
<keyword evidence="1" id="KW-1133">Transmembrane helix</keyword>
<comment type="caution">
    <text evidence="2">The sequence shown here is derived from an EMBL/GenBank/DDBJ whole genome shotgun (WGS) entry which is preliminary data.</text>
</comment>
<proteinExistence type="predicted"/>
<evidence type="ECO:0000256" key="1">
    <source>
        <dbReference type="SAM" id="Phobius"/>
    </source>
</evidence>
<sequence length="123" mass="13703">MDEIALFQKIMLRIRAERKRMVLRRKITGFSIALAVSFLGLVPAIKMVYAGFAGSGFVQLFSLAFSDTAIILASWQNFVLSLLELLPITGLLAIGVALFTVLGSLKFLSNNLKKYEYRQNISI</sequence>
<keyword evidence="1" id="KW-0812">Transmembrane</keyword>
<evidence type="ECO:0000313" key="2">
    <source>
        <dbReference type="EMBL" id="PIR91579.1"/>
    </source>
</evidence>
<protein>
    <submittedName>
        <fullName evidence="2">Uncharacterized protein</fullName>
    </submittedName>
</protein>
<name>A0A2H0UZF1_9BACT</name>
<reference evidence="3" key="1">
    <citation type="submission" date="2017-09" db="EMBL/GenBank/DDBJ databases">
        <title>Depth-based differentiation of microbial function through sediment-hosted aquifers and enrichment of novel symbionts in the deep terrestrial subsurface.</title>
        <authorList>
            <person name="Probst A.J."/>
            <person name="Ladd B."/>
            <person name="Jarett J.K."/>
            <person name="Geller-Mcgrath D.E."/>
            <person name="Sieber C.M.K."/>
            <person name="Emerson J.B."/>
            <person name="Anantharaman K."/>
            <person name="Thomas B.C."/>
            <person name="Malmstrom R."/>
            <person name="Stieglmeier M."/>
            <person name="Klingl A."/>
            <person name="Woyke T."/>
            <person name="Ryan C.M."/>
            <person name="Banfield J.F."/>
        </authorList>
    </citation>
    <scope>NUCLEOTIDE SEQUENCE [LARGE SCALE GENOMIC DNA]</scope>
</reference>
<organism evidence="2 3">
    <name type="scientific">bacterium (Candidatus Gribaldobacteria) CG10_big_fil_rev_8_21_14_0_10_41_12</name>
    <dbReference type="NCBI Taxonomy" id="2014277"/>
    <lineage>
        <taxon>Bacteria</taxon>
        <taxon>Candidatus Gribaldobacteria</taxon>
    </lineage>
</organism>
<accession>A0A2H0UZF1</accession>
<keyword evidence="1" id="KW-0472">Membrane</keyword>